<dbReference type="EMBL" id="JAMLDX010000004">
    <property type="protein sequence ID" value="MCP3730274.1"/>
    <property type="molecule type" value="Genomic_DNA"/>
</dbReference>
<dbReference type="Gene3D" id="3.50.50.60">
    <property type="entry name" value="FAD/NAD(P)-binding domain"/>
    <property type="match status" value="2"/>
</dbReference>
<keyword evidence="2" id="KW-0285">Flavoprotein</keyword>
<name>A0A9X2HJK4_9SPHN</name>
<evidence type="ECO:0000259" key="5">
    <source>
        <dbReference type="Pfam" id="PF00890"/>
    </source>
</evidence>
<dbReference type="GO" id="GO:0008202">
    <property type="term" value="P:steroid metabolic process"/>
    <property type="evidence" value="ECO:0007669"/>
    <property type="project" value="UniProtKB-ARBA"/>
</dbReference>
<reference evidence="6" key="1">
    <citation type="submission" date="2022-05" db="EMBL/GenBank/DDBJ databases">
        <title>Sphingomonas sp. strain MG17 Genome sequencing and assembly.</title>
        <authorList>
            <person name="Kim I."/>
        </authorList>
    </citation>
    <scope>NUCLEOTIDE SEQUENCE</scope>
    <source>
        <strain evidence="6">MG17</strain>
    </source>
</reference>
<dbReference type="GO" id="GO:0016491">
    <property type="term" value="F:oxidoreductase activity"/>
    <property type="evidence" value="ECO:0007669"/>
    <property type="project" value="UniProtKB-KW"/>
</dbReference>
<organism evidence="6 7">
    <name type="scientific">Sphingomonas tagetis</name>
    <dbReference type="NCBI Taxonomy" id="2949092"/>
    <lineage>
        <taxon>Bacteria</taxon>
        <taxon>Pseudomonadati</taxon>
        <taxon>Pseudomonadota</taxon>
        <taxon>Alphaproteobacteria</taxon>
        <taxon>Sphingomonadales</taxon>
        <taxon>Sphingomonadaceae</taxon>
        <taxon>Sphingomonas</taxon>
    </lineage>
</organism>
<dbReference type="PANTHER" id="PTHR43400">
    <property type="entry name" value="FUMARATE REDUCTASE"/>
    <property type="match status" value="1"/>
</dbReference>
<evidence type="ECO:0000256" key="3">
    <source>
        <dbReference type="ARBA" id="ARBA00022827"/>
    </source>
</evidence>
<dbReference type="AlphaFoldDB" id="A0A9X2HJK4"/>
<evidence type="ECO:0000313" key="7">
    <source>
        <dbReference type="Proteomes" id="UP001139451"/>
    </source>
</evidence>
<sequence length="564" mass="60633">MEYDVVVVGSGAGGLTTAFTAAKSGLSVLVLEASDLYGGTSAYSGGGVWIPGSKHQKALGISDSKEKARKYIQALLGNYYQSERIEAYLDNVNPMLEFVEGEGWVRLVGVPMPDYEPELEGAGIGRTHMTADFDGNLLGADFDSIRPPIQEAGLFHSMQIAPYDAVRMGAWSRSLANAMFAIGRVSEYAWDRLRGRRGRRMVNGNALVGQLFKSARDAGAEFWNRSRAKELVRENGRIAQVLVERNGKIVPVRARVGVMLASGGYSANDDMRRNLLPQASQGWSLQPETNVGDGIAMGVQAGGKHQTDNASNGIWVPSSSFPRNDGTIARFPSLFFDRHCPGSLMVDARSGKRFVDEAINYQSFGEIAHSKGVGKVWMISEAPAVAKYGIGMVKPKPFSPRPWVKRGYIFEAPTITALAEKIGLDPAVLTRTVEDFNEHAARGECPEFKRGYSSISAFMGDPAHGPNPTLGPVRTGPFYALEVRVSTLSSLSGLEVNASAQVLDEDCAPIPGLYATGVDSNHVFRGRYPGGGVSLGPAMTFGYIAAREMARQAQTLPAAQAAVG</sequence>
<gene>
    <name evidence="6" type="ORF">M9978_07510</name>
</gene>
<dbReference type="RefSeq" id="WP_254292387.1">
    <property type="nucleotide sequence ID" value="NZ_JAMLDX010000004.1"/>
</dbReference>
<comment type="cofactor">
    <cofactor evidence="1">
        <name>FAD</name>
        <dbReference type="ChEBI" id="CHEBI:57692"/>
    </cofactor>
</comment>
<dbReference type="Gene3D" id="3.90.700.10">
    <property type="entry name" value="Succinate dehydrogenase/fumarate reductase flavoprotein, catalytic domain"/>
    <property type="match status" value="1"/>
</dbReference>
<accession>A0A9X2HJK4</accession>
<keyword evidence="4" id="KW-0560">Oxidoreductase</keyword>
<dbReference type="PANTHER" id="PTHR43400:SF10">
    <property type="entry name" value="3-OXOSTEROID 1-DEHYDROGENASE"/>
    <property type="match status" value="1"/>
</dbReference>
<dbReference type="InterPro" id="IPR003953">
    <property type="entry name" value="FAD-dep_OxRdtase_2_FAD-bd"/>
</dbReference>
<evidence type="ECO:0000256" key="4">
    <source>
        <dbReference type="ARBA" id="ARBA00023002"/>
    </source>
</evidence>
<evidence type="ECO:0000313" key="6">
    <source>
        <dbReference type="EMBL" id="MCP3730274.1"/>
    </source>
</evidence>
<dbReference type="InterPro" id="IPR027477">
    <property type="entry name" value="Succ_DH/fumarate_Rdtase_cat_sf"/>
</dbReference>
<evidence type="ECO:0000256" key="2">
    <source>
        <dbReference type="ARBA" id="ARBA00022630"/>
    </source>
</evidence>
<keyword evidence="3" id="KW-0274">FAD</keyword>
<evidence type="ECO:0000256" key="1">
    <source>
        <dbReference type="ARBA" id="ARBA00001974"/>
    </source>
</evidence>
<keyword evidence="7" id="KW-1185">Reference proteome</keyword>
<dbReference type="SUPFAM" id="SSF51905">
    <property type="entry name" value="FAD/NAD(P)-binding domain"/>
    <property type="match status" value="1"/>
</dbReference>
<dbReference type="InterPro" id="IPR036188">
    <property type="entry name" value="FAD/NAD-bd_sf"/>
</dbReference>
<feature type="domain" description="FAD-dependent oxidoreductase 2 FAD-binding" evidence="5">
    <location>
        <begin position="4"/>
        <end position="535"/>
    </location>
</feature>
<dbReference type="InterPro" id="IPR050315">
    <property type="entry name" value="FAD-oxidoreductase_2"/>
</dbReference>
<dbReference type="Pfam" id="PF00890">
    <property type="entry name" value="FAD_binding_2"/>
    <property type="match status" value="1"/>
</dbReference>
<comment type="caution">
    <text evidence="6">The sequence shown here is derived from an EMBL/GenBank/DDBJ whole genome shotgun (WGS) entry which is preliminary data.</text>
</comment>
<dbReference type="Proteomes" id="UP001139451">
    <property type="component" value="Unassembled WGS sequence"/>
</dbReference>
<proteinExistence type="predicted"/>
<protein>
    <submittedName>
        <fullName evidence="6">FAD-dependent oxidoreductase</fullName>
    </submittedName>
</protein>
<dbReference type="SUPFAM" id="SSF56425">
    <property type="entry name" value="Succinate dehydrogenase/fumarate reductase flavoprotein, catalytic domain"/>
    <property type="match status" value="1"/>
</dbReference>